<dbReference type="AlphaFoldDB" id="A0A7S8FGC1"/>
<evidence type="ECO:0000313" key="2">
    <source>
        <dbReference type="Proteomes" id="UP000593737"/>
    </source>
</evidence>
<gene>
    <name evidence="1" type="ORF">Nkreftii_003093</name>
</gene>
<reference evidence="1 2" key="1">
    <citation type="journal article" date="2020" name="ISME J.">
        <title>Enrichment and physiological characterization of a novel comammox Nitrospira indicates ammonium inhibition of complete nitrification.</title>
        <authorList>
            <person name="Sakoula D."/>
            <person name="Koch H."/>
            <person name="Frank J."/>
            <person name="Jetten M.S.M."/>
            <person name="van Kessel M.A.H.J."/>
            <person name="Lucker S."/>
        </authorList>
    </citation>
    <scope>NUCLEOTIDE SEQUENCE [LARGE SCALE GENOMIC DNA]</scope>
    <source>
        <strain evidence="1">Comreactor17</strain>
    </source>
</reference>
<organism evidence="1 2">
    <name type="scientific">Candidatus Nitrospira kreftii</name>
    <dbReference type="NCBI Taxonomy" id="2652173"/>
    <lineage>
        <taxon>Bacteria</taxon>
        <taxon>Pseudomonadati</taxon>
        <taxon>Nitrospirota</taxon>
        <taxon>Nitrospiria</taxon>
        <taxon>Nitrospirales</taxon>
        <taxon>Nitrospiraceae</taxon>
        <taxon>Nitrospira</taxon>
    </lineage>
</organism>
<evidence type="ECO:0000313" key="1">
    <source>
        <dbReference type="EMBL" id="QPD05319.1"/>
    </source>
</evidence>
<dbReference type="EMBL" id="CP047423">
    <property type="protein sequence ID" value="QPD05319.1"/>
    <property type="molecule type" value="Genomic_DNA"/>
</dbReference>
<name>A0A7S8FGC1_9BACT</name>
<dbReference type="Proteomes" id="UP000593737">
    <property type="component" value="Chromosome"/>
</dbReference>
<proteinExistence type="predicted"/>
<accession>A0A7S8FGC1</accession>
<dbReference type="KEGG" id="nkf:Nkreftii_003093"/>
<sequence>MGFSFYNHVKQNLSFSPQGESVSIGCEAWIDVNRFFATEKSIHQANGNFRSSAVSGSVSGSLTKSFTHLRNKLRRSSPETLD</sequence>
<protein>
    <submittedName>
        <fullName evidence="1">Uncharacterized protein</fullName>
    </submittedName>
</protein>